<dbReference type="InterPro" id="IPR000259">
    <property type="entry name" value="Adhesion_dom_fimbrial"/>
</dbReference>
<dbReference type="EMBL" id="DAAFTP010000031">
    <property type="protein sequence ID" value="HAB1453984.1"/>
    <property type="molecule type" value="Genomic_DNA"/>
</dbReference>
<dbReference type="Pfam" id="PF00419">
    <property type="entry name" value="Fimbrial"/>
    <property type="match status" value="1"/>
</dbReference>
<dbReference type="InterPro" id="IPR008966">
    <property type="entry name" value="Adhesion_dom_sf"/>
</dbReference>
<comment type="caution">
    <text evidence="8">The sequence shown here is derived from an EMBL/GenBank/DDBJ whole genome shotgun (WGS) entry which is preliminary data.</text>
</comment>
<dbReference type="PANTHER" id="PTHR33420">
    <property type="entry name" value="FIMBRIAL SUBUNIT ELFA-RELATED"/>
    <property type="match status" value="1"/>
</dbReference>
<evidence type="ECO:0000313" key="8">
    <source>
        <dbReference type="EMBL" id="HAB3516710.1"/>
    </source>
</evidence>
<gene>
    <name evidence="7" type="ORF">GI588_14720</name>
    <name evidence="8" type="ORF">GJE24_16115</name>
</gene>
<feature type="domain" description="Fimbrial-type adhesion" evidence="6">
    <location>
        <begin position="29"/>
        <end position="180"/>
    </location>
</feature>
<evidence type="ECO:0000313" key="7">
    <source>
        <dbReference type="EMBL" id="HAB1453984.1"/>
    </source>
</evidence>
<dbReference type="PANTHER" id="PTHR33420:SF3">
    <property type="entry name" value="FIMBRIAL SUBUNIT ELFA"/>
    <property type="match status" value="1"/>
</dbReference>
<dbReference type="Gene3D" id="2.60.40.1090">
    <property type="entry name" value="Fimbrial-type adhesion domain"/>
    <property type="match status" value="1"/>
</dbReference>
<evidence type="ECO:0000256" key="4">
    <source>
        <dbReference type="ARBA" id="ARBA00023263"/>
    </source>
</evidence>
<organism evidence="8">
    <name type="scientific">Salmonella enterica subsp. enterica serovar Java</name>
    <dbReference type="NCBI Taxonomy" id="224729"/>
    <lineage>
        <taxon>Bacteria</taxon>
        <taxon>Pseudomonadati</taxon>
        <taxon>Pseudomonadota</taxon>
        <taxon>Gammaproteobacteria</taxon>
        <taxon>Enterobacterales</taxon>
        <taxon>Enterobacteriaceae</taxon>
        <taxon>Salmonella</taxon>
    </lineage>
</organism>
<comment type="similarity">
    <text evidence="2">Belongs to the fimbrial protein family.</text>
</comment>
<protein>
    <submittedName>
        <fullName evidence="8">Type 1 fimbrial protein</fullName>
    </submittedName>
</protein>
<keyword evidence="4" id="KW-0281">Fimbrium</keyword>
<dbReference type="AlphaFoldDB" id="A0A6Y0WFK0"/>
<name>A0A6Y0WFK0_SALEB</name>
<dbReference type="GO" id="GO:0043709">
    <property type="term" value="P:cell adhesion involved in single-species biofilm formation"/>
    <property type="evidence" value="ECO:0007669"/>
    <property type="project" value="TreeGrafter"/>
</dbReference>
<keyword evidence="3 5" id="KW-0732">Signal</keyword>
<feature type="signal peptide" evidence="5">
    <location>
        <begin position="1"/>
        <end position="21"/>
    </location>
</feature>
<sequence length="180" mass="18815">MKLLAVFPAIFLFGQMTGALAAGDTAAITLAGRVLANTCTIDSGSATQVITLPTISDRDTKVTGAVDHVLTEVPIILRNCGAAATSVVVNTSGKANGENYNMFDNTIDAGSEGRATGIGIYFYQTNGSNLLFPDGRRAETIQLTPSVDNTLTFYATYGITTASVTPGNISAVVNMTFDYQ</sequence>
<dbReference type="SUPFAM" id="SSF49401">
    <property type="entry name" value="Bacterial adhesins"/>
    <property type="match status" value="1"/>
</dbReference>
<reference evidence="8" key="1">
    <citation type="journal article" date="2018" name="Genome Biol.">
        <title>SKESA: strategic k-mer extension for scrupulous assemblies.</title>
        <authorList>
            <person name="Souvorov A."/>
            <person name="Agarwala R."/>
            <person name="Lipman D.J."/>
        </authorList>
    </citation>
    <scope>NUCLEOTIDE SEQUENCE</scope>
    <source>
        <strain evidence="8">Salmonella enterica</strain>
    </source>
</reference>
<dbReference type="InterPro" id="IPR050263">
    <property type="entry name" value="Bact_Fimbrial_Adh_Pro"/>
</dbReference>
<proteinExistence type="inferred from homology"/>
<comment type="subcellular location">
    <subcellularLocation>
        <location evidence="1">Fimbrium</location>
    </subcellularLocation>
</comment>
<evidence type="ECO:0000256" key="3">
    <source>
        <dbReference type="ARBA" id="ARBA00022729"/>
    </source>
</evidence>
<evidence type="ECO:0000256" key="2">
    <source>
        <dbReference type="ARBA" id="ARBA00006671"/>
    </source>
</evidence>
<feature type="chain" id="PRO_5040696094" evidence="5">
    <location>
        <begin position="22"/>
        <end position="180"/>
    </location>
</feature>
<dbReference type="EMBL" id="DAAGLD010000037">
    <property type="protein sequence ID" value="HAB3516710.1"/>
    <property type="molecule type" value="Genomic_DNA"/>
</dbReference>
<evidence type="ECO:0000256" key="1">
    <source>
        <dbReference type="ARBA" id="ARBA00004561"/>
    </source>
</evidence>
<reference evidence="8" key="2">
    <citation type="submission" date="2019-05" db="EMBL/GenBank/DDBJ databases">
        <authorList>
            <consortium name="NCBI Pathogen Detection Project"/>
        </authorList>
    </citation>
    <scope>NUCLEOTIDE SEQUENCE</scope>
    <source>
        <strain evidence="8">Salmonella enterica</strain>
    </source>
</reference>
<evidence type="ECO:0000256" key="5">
    <source>
        <dbReference type="SAM" id="SignalP"/>
    </source>
</evidence>
<dbReference type="InterPro" id="IPR036937">
    <property type="entry name" value="Adhesion_dom_fimbrial_sf"/>
</dbReference>
<accession>A0A6Y0WFK0</accession>
<dbReference type="GO" id="GO:0009289">
    <property type="term" value="C:pilus"/>
    <property type="evidence" value="ECO:0007669"/>
    <property type="project" value="UniProtKB-SubCell"/>
</dbReference>
<evidence type="ECO:0000259" key="6">
    <source>
        <dbReference type="Pfam" id="PF00419"/>
    </source>
</evidence>